<dbReference type="Proteomes" id="UP001629432">
    <property type="component" value="Unassembled WGS sequence"/>
</dbReference>
<sequence length="167" mass="19646">MLMSEWGVHWQAFGVTVSLFLAIIGGWKFLHDINQIRKHQDDQEALRRTEFFLAQHRRLFDDEDLFSVLKNLDGDYPALADEPFWDKNRKFLTFIEEIELLIRSGKLQSDAACYMFGYYALCARDGKNFNIGIDTAREHWAIFQDFCERHEKFRQAHPQGPGKALML</sequence>
<keyword evidence="3" id="KW-1185">Reference proteome</keyword>
<organism evidence="2 3">
    <name type="scientific">Paraburkholderia metrosideri</name>
    <dbReference type="NCBI Taxonomy" id="580937"/>
    <lineage>
        <taxon>Bacteria</taxon>
        <taxon>Pseudomonadati</taxon>
        <taxon>Pseudomonadota</taxon>
        <taxon>Betaproteobacteria</taxon>
        <taxon>Burkholderiales</taxon>
        <taxon>Burkholderiaceae</taxon>
        <taxon>Paraburkholderia</taxon>
    </lineage>
</organism>
<keyword evidence="1" id="KW-0472">Membrane</keyword>
<evidence type="ECO:0000313" key="2">
    <source>
        <dbReference type="EMBL" id="MFM0642318.1"/>
    </source>
</evidence>
<comment type="caution">
    <text evidence="2">The sequence shown here is derived from an EMBL/GenBank/DDBJ whole genome shotgun (WGS) entry which is preliminary data.</text>
</comment>
<keyword evidence="1" id="KW-0812">Transmembrane</keyword>
<evidence type="ECO:0000313" key="3">
    <source>
        <dbReference type="Proteomes" id="UP001629432"/>
    </source>
</evidence>
<evidence type="ECO:0008006" key="4">
    <source>
        <dbReference type="Google" id="ProtNLM"/>
    </source>
</evidence>
<proteinExistence type="predicted"/>
<dbReference type="EMBL" id="JAQQCF010000066">
    <property type="protein sequence ID" value="MFM0642318.1"/>
    <property type="molecule type" value="Genomic_DNA"/>
</dbReference>
<protein>
    <recommendedName>
        <fullName evidence="4">DUF4760 domain-containing protein</fullName>
    </recommendedName>
</protein>
<evidence type="ECO:0000256" key="1">
    <source>
        <dbReference type="SAM" id="Phobius"/>
    </source>
</evidence>
<accession>A0ABW9E691</accession>
<feature type="transmembrane region" description="Helical" evidence="1">
    <location>
        <begin position="12"/>
        <end position="30"/>
    </location>
</feature>
<gene>
    <name evidence="2" type="ORF">PQQ63_37175</name>
</gene>
<keyword evidence="1" id="KW-1133">Transmembrane helix</keyword>
<dbReference type="RefSeq" id="WP_133892299.1">
    <property type="nucleotide sequence ID" value="NZ_JAQQCF010000066.1"/>
</dbReference>
<name>A0ABW9E691_9BURK</name>
<reference evidence="2 3" key="1">
    <citation type="journal article" date="2024" name="Chem. Sci.">
        <title>Discovery of megapolipeptins by genome mining of a Burkholderiales bacteria collection.</title>
        <authorList>
            <person name="Paulo B.S."/>
            <person name="Recchia M.J.J."/>
            <person name="Lee S."/>
            <person name="Fergusson C.H."/>
            <person name="Romanowski S.B."/>
            <person name="Hernandez A."/>
            <person name="Krull N."/>
            <person name="Liu D.Y."/>
            <person name="Cavanagh H."/>
            <person name="Bos A."/>
            <person name="Gray C.A."/>
            <person name="Murphy B.T."/>
            <person name="Linington R.G."/>
            <person name="Eustaquio A.S."/>
        </authorList>
    </citation>
    <scope>NUCLEOTIDE SEQUENCE [LARGE SCALE GENOMIC DNA]</scope>
    <source>
        <strain evidence="2 3">RL17-338-BIC-A</strain>
    </source>
</reference>